<dbReference type="Proteomes" id="UP000037122">
    <property type="component" value="Unassembled WGS sequence"/>
</dbReference>
<protein>
    <submittedName>
        <fullName evidence="1">Uncharacterized protein</fullName>
    </submittedName>
</protein>
<dbReference type="EMBL" id="LGST01000023">
    <property type="protein sequence ID" value="KND99486.1"/>
    <property type="molecule type" value="Genomic_DNA"/>
</dbReference>
<reference evidence="2" key="1">
    <citation type="journal article" date="2015" name="BMC Genomics">
        <title>Draft genome of a commonly misdiagnosed multidrug resistant pathogen Candida auris.</title>
        <authorList>
            <person name="Chatterjee S."/>
            <person name="Alampalli S.V."/>
            <person name="Nageshan R.K."/>
            <person name="Chettiar S.T."/>
            <person name="Joshi S."/>
            <person name="Tatu U.S."/>
        </authorList>
    </citation>
    <scope>NUCLEOTIDE SEQUENCE [LARGE SCALE GENOMIC DNA]</scope>
    <source>
        <strain evidence="2">6684</strain>
    </source>
</reference>
<sequence length="39" mass="4229">MLGYRTGSRGLEGSRGSERWRALIFLMGVLSMGRKKGGG</sequence>
<comment type="caution">
    <text evidence="1">The sequence shown here is derived from an EMBL/GenBank/DDBJ whole genome shotgun (WGS) entry which is preliminary data.</text>
</comment>
<dbReference type="AlphaFoldDB" id="A0A0L0NZA1"/>
<proteinExistence type="predicted"/>
<evidence type="ECO:0000313" key="2">
    <source>
        <dbReference type="Proteomes" id="UP000037122"/>
    </source>
</evidence>
<name>A0A0L0NZA1_CANAR</name>
<gene>
    <name evidence="1" type="ORF">QG37_03626</name>
</gene>
<organism evidence="1 2">
    <name type="scientific">Candidozyma auris</name>
    <name type="common">Yeast</name>
    <name type="synonym">Candida auris</name>
    <dbReference type="NCBI Taxonomy" id="498019"/>
    <lineage>
        <taxon>Eukaryota</taxon>
        <taxon>Fungi</taxon>
        <taxon>Dikarya</taxon>
        <taxon>Ascomycota</taxon>
        <taxon>Saccharomycotina</taxon>
        <taxon>Pichiomycetes</taxon>
        <taxon>Metschnikowiaceae</taxon>
        <taxon>Candidozyma</taxon>
    </lineage>
</organism>
<evidence type="ECO:0000313" key="1">
    <source>
        <dbReference type="EMBL" id="KND99486.1"/>
    </source>
</evidence>
<accession>A0A0L0NZA1</accession>